<dbReference type="SUPFAM" id="SSF160631">
    <property type="entry name" value="SMI1/KNR4-like"/>
    <property type="match status" value="1"/>
</dbReference>
<dbReference type="EMBL" id="CP109546">
    <property type="protein sequence ID" value="WTZ09544.1"/>
    <property type="molecule type" value="Genomic_DNA"/>
</dbReference>
<organism evidence="1">
    <name type="scientific">Streptomyces sp. NBC_01393</name>
    <dbReference type="NCBI Taxonomy" id="2903851"/>
    <lineage>
        <taxon>Bacteria</taxon>
        <taxon>Bacillati</taxon>
        <taxon>Actinomycetota</taxon>
        <taxon>Actinomycetes</taxon>
        <taxon>Kitasatosporales</taxon>
        <taxon>Streptomycetaceae</taxon>
        <taxon>Streptomyces</taxon>
    </lineage>
</organism>
<name>A0AAU3HWS9_9ACTN</name>
<proteinExistence type="predicted"/>
<dbReference type="Gene3D" id="3.40.1580.10">
    <property type="entry name" value="SMI1/KNR4-like"/>
    <property type="match status" value="1"/>
</dbReference>
<accession>A0AAU3HWS9</accession>
<evidence type="ECO:0000313" key="1">
    <source>
        <dbReference type="EMBL" id="WTZ09544.1"/>
    </source>
</evidence>
<dbReference type="InterPro" id="IPR037883">
    <property type="entry name" value="Knr4/Smi1-like_sf"/>
</dbReference>
<dbReference type="AlphaFoldDB" id="A0AAU3HWS9"/>
<sequence>MAPEVIEGAFVSAERLLAPLLSLVPSVHGADEEVDWRAVHEALGVRLPSDYTTFMSVYGAGGLGDLNILGPLPVEGLQWDPGNILEFAPEFRDLWNSEGGVPGIVADGGSVLPWGSGCNANELGWLMLDPDPEKWPVVVWRRQISYGDSRWKLFDCGMVEFLVRMMRARFDECPLGDASLWGKTAPFVHWREEQRRWLAGLDPETGEPDPIIQDFLQWPAP</sequence>
<gene>
    <name evidence="1" type="ORF">OG699_17005</name>
</gene>
<protein>
    <submittedName>
        <fullName evidence="1">SMI1/KNR4 family protein</fullName>
    </submittedName>
</protein>
<reference evidence="1" key="1">
    <citation type="submission" date="2022-10" db="EMBL/GenBank/DDBJ databases">
        <title>The complete genomes of actinobacterial strains from the NBC collection.</title>
        <authorList>
            <person name="Joergensen T.S."/>
            <person name="Alvarez Arevalo M."/>
            <person name="Sterndorff E.B."/>
            <person name="Faurdal D."/>
            <person name="Vuksanovic O."/>
            <person name="Mourched A.-S."/>
            <person name="Charusanti P."/>
            <person name="Shaw S."/>
            <person name="Blin K."/>
            <person name="Weber T."/>
        </authorList>
    </citation>
    <scope>NUCLEOTIDE SEQUENCE</scope>
    <source>
        <strain evidence="1">NBC_01393</strain>
    </source>
</reference>